<reference evidence="1 2" key="1">
    <citation type="submission" date="2012-12" db="EMBL/GenBank/DDBJ databases">
        <title>Genome assembly of Formosa sp. AK20.</title>
        <authorList>
            <person name="Kumar R."/>
            <person name="Khatri I."/>
            <person name="Vaidya B."/>
            <person name="Subramanian S."/>
            <person name="Pinnaka A."/>
        </authorList>
    </citation>
    <scope>NUCLEOTIDE SEQUENCE [LARGE SCALE GENOMIC DNA]</scope>
    <source>
        <strain evidence="1 2">AK20</strain>
    </source>
</reference>
<evidence type="ECO:0000313" key="2">
    <source>
        <dbReference type="Proteomes" id="UP000012024"/>
    </source>
</evidence>
<dbReference type="Proteomes" id="UP000012024">
    <property type="component" value="Unassembled WGS sequence"/>
</dbReference>
<evidence type="ECO:0000313" key="1">
    <source>
        <dbReference type="EMBL" id="EMQ95760.1"/>
    </source>
</evidence>
<name>M7MLM2_9FLAO</name>
<dbReference type="PATRIC" id="fig|1137281.3.peg.250"/>
<protein>
    <submittedName>
        <fullName evidence="1">Uncharacterized protein</fullName>
    </submittedName>
</protein>
<gene>
    <name evidence="1" type="ORF">D778_01650</name>
</gene>
<dbReference type="AlphaFoldDB" id="M7MLM2"/>
<comment type="caution">
    <text evidence="1">The sequence shown here is derived from an EMBL/GenBank/DDBJ whole genome shotgun (WGS) entry which is preliminary data.</text>
</comment>
<organism evidence="1 2">
    <name type="scientific">Xanthomarina gelatinilytica</name>
    <dbReference type="NCBI Taxonomy" id="1137281"/>
    <lineage>
        <taxon>Bacteria</taxon>
        <taxon>Pseudomonadati</taxon>
        <taxon>Bacteroidota</taxon>
        <taxon>Flavobacteriia</taxon>
        <taxon>Flavobacteriales</taxon>
        <taxon>Flavobacteriaceae</taxon>
        <taxon>Xanthomarina</taxon>
    </lineage>
</organism>
<proteinExistence type="predicted"/>
<dbReference type="EMBL" id="ANLA01000004">
    <property type="protein sequence ID" value="EMQ95760.1"/>
    <property type="molecule type" value="Genomic_DNA"/>
</dbReference>
<sequence length="37" mass="4196">MDMVWVFAVSICILKTISPLITNVETPLEENDLLVTF</sequence>
<keyword evidence="2" id="KW-1185">Reference proteome</keyword>
<accession>M7MLM2</accession>